<sequence length="444" mass="47112">MIRDTFRTVHALRRTARRIAVTHRLSAEQRARLVMSLSQVAAPPLNSGRLVTLTAAQESGRGGDQVVVTLRFTHPGAPCGTDPETLPLPGRATSDGTLVWRLSAPPTAQQPPGGEHPGRIVLPSPGERSHNGRAHSATAVAGAEADLALVEEELQATLARADALAVEHRRLEEELAETNSGVLALYVQLEERDEQLRAAHGHTLRALEDALRPRPLRTDGVELAVHYAPASDDAPTGGDLYDWFTLPDGTVHITIVDALGHGVTSTRTALTVTHAVRTLALEGHSLGSIVARTDEILAPFDQNVMATLLLARLDPASGELALANGSHPPALLVRADGTASYLEVRGRGVGYPQPGSERVLTIGLEPDDLVILYTDGLTECRRDPYEGEAALMTSALRHRARPTDRIPGAIAADILVDVLHSDDTLAIAARFTSAGAGSDDGEPG</sequence>
<evidence type="ECO:0000313" key="2">
    <source>
        <dbReference type="Proteomes" id="UP001377168"/>
    </source>
</evidence>
<dbReference type="Proteomes" id="UP001377168">
    <property type="component" value="Unassembled WGS sequence"/>
</dbReference>
<dbReference type="EMBL" id="JBBKAJ010000022">
    <property type="protein sequence ID" value="MEJ8638196.1"/>
    <property type="molecule type" value="Genomic_DNA"/>
</dbReference>
<accession>A0ACC6Q3I0</accession>
<proteinExistence type="predicted"/>
<organism evidence="1 2">
    <name type="scientific">Streptomyces achmelvichensis</name>
    <dbReference type="NCBI Taxonomy" id="3134111"/>
    <lineage>
        <taxon>Bacteria</taxon>
        <taxon>Bacillati</taxon>
        <taxon>Actinomycetota</taxon>
        <taxon>Actinomycetes</taxon>
        <taxon>Kitasatosporales</taxon>
        <taxon>Streptomycetaceae</taxon>
        <taxon>Streptomyces</taxon>
    </lineage>
</organism>
<comment type="caution">
    <text evidence="1">The sequence shown here is derived from an EMBL/GenBank/DDBJ whole genome shotgun (WGS) entry which is preliminary data.</text>
</comment>
<keyword evidence="2" id="KW-1185">Reference proteome</keyword>
<evidence type="ECO:0000313" key="1">
    <source>
        <dbReference type="EMBL" id="MEJ8638196.1"/>
    </source>
</evidence>
<reference evidence="1" key="1">
    <citation type="submission" date="2024-03" db="EMBL/GenBank/DDBJ databases">
        <title>Novel Streptomyces species of biotechnological and ecological value are a feature of Machair soil.</title>
        <authorList>
            <person name="Prole J.R."/>
            <person name="Goodfellow M."/>
            <person name="Allenby N."/>
            <person name="Ward A.C."/>
        </authorList>
    </citation>
    <scope>NUCLEOTIDE SEQUENCE</scope>
    <source>
        <strain evidence="1">MS2.AVA.5</strain>
    </source>
</reference>
<name>A0ACC6Q3I0_9ACTN</name>
<gene>
    <name evidence="1" type="ORF">WKI67_33060</name>
</gene>
<protein>
    <submittedName>
        <fullName evidence="1">SpoIIE family protein phosphatase</fullName>
    </submittedName>
</protein>